<dbReference type="SUPFAM" id="SSF81345">
    <property type="entry name" value="ABC transporter involved in vitamin B12 uptake, BtuC"/>
    <property type="match status" value="1"/>
</dbReference>
<organism evidence="9 10">
    <name type="scientific">Salinicola corii</name>
    <dbReference type="NCBI Taxonomy" id="2606937"/>
    <lineage>
        <taxon>Bacteria</taxon>
        <taxon>Pseudomonadati</taxon>
        <taxon>Pseudomonadota</taxon>
        <taxon>Gammaproteobacteria</taxon>
        <taxon>Oceanospirillales</taxon>
        <taxon>Halomonadaceae</taxon>
        <taxon>Salinicola</taxon>
    </lineage>
</organism>
<evidence type="ECO:0000256" key="2">
    <source>
        <dbReference type="ARBA" id="ARBA00007935"/>
    </source>
</evidence>
<dbReference type="PANTHER" id="PTHR30472:SF1">
    <property type="entry name" value="FE(3+) DICITRATE TRANSPORT SYSTEM PERMEASE PROTEIN FECC-RELATED"/>
    <property type="match status" value="1"/>
</dbReference>
<sequence>MNAHGRWGQGRRARRRLLAWSGLLLLAMAVSLMAGSRWLGPEALWHALWSPSPTNVDDLLVRTTRTPRTLLAAVVGASLGVAGGIMQTLTRNPLAAPGLLGVNAGALFVVVMLVTLGGDLPAAVTHLGAFGGAALAVALVWGVAMRRGHSVGPLRLLLAGAALTALFHAFSQALLVVDQQGLDSVLFWLAGSVAGRPLAGSWPMLIVALIALVACAPFLRQWNVLAAGEAVAIGAGVAVRRLQLVSVALIVVLAGASVTLAGNIAFVGLIVPHLARRLATPDHREWLPLAAVIGAVLLLLADVAARTLILPREIPLGVMTALLGAPFFMWLVRRQGVQHG</sequence>
<proteinExistence type="inferred from homology"/>
<name>A0A640WA52_9GAMM</name>
<keyword evidence="3" id="KW-0813">Transport</keyword>
<evidence type="ECO:0000256" key="4">
    <source>
        <dbReference type="ARBA" id="ARBA00022475"/>
    </source>
</evidence>
<feature type="transmembrane region" description="Helical" evidence="8">
    <location>
        <begin position="98"/>
        <end position="117"/>
    </location>
</feature>
<feature type="transmembrane region" description="Helical" evidence="8">
    <location>
        <begin position="197"/>
        <end position="215"/>
    </location>
</feature>
<evidence type="ECO:0000256" key="8">
    <source>
        <dbReference type="SAM" id="Phobius"/>
    </source>
</evidence>
<feature type="transmembrane region" description="Helical" evidence="8">
    <location>
        <begin position="314"/>
        <end position="332"/>
    </location>
</feature>
<reference evidence="9 10" key="1">
    <citation type="submission" date="2019-08" db="EMBL/GenBank/DDBJ databases">
        <title>Bioinformatics analysis of the strain L3 and L5.</title>
        <authorList>
            <person name="Li X."/>
        </authorList>
    </citation>
    <scope>NUCLEOTIDE SEQUENCE [LARGE SCALE GENOMIC DNA]</scope>
    <source>
        <strain evidence="9 10">L3</strain>
    </source>
</reference>
<dbReference type="Proteomes" id="UP000466024">
    <property type="component" value="Unassembled WGS sequence"/>
</dbReference>
<comment type="similarity">
    <text evidence="2">Belongs to the binding-protein-dependent transport system permease family. FecCD subfamily.</text>
</comment>
<keyword evidence="4" id="KW-1003">Cell membrane</keyword>
<keyword evidence="5 8" id="KW-0812">Transmembrane</keyword>
<dbReference type="Gene3D" id="1.10.3470.10">
    <property type="entry name" value="ABC transporter involved in vitamin B12 uptake, BtuC"/>
    <property type="match status" value="1"/>
</dbReference>
<evidence type="ECO:0000313" key="10">
    <source>
        <dbReference type="Proteomes" id="UP000466024"/>
    </source>
</evidence>
<dbReference type="InterPro" id="IPR037294">
    <property type="entry name" value="ABC_BtuC-like"/>
</dbReference>
<evidence type="ECO:0000256" key="5">
    <source>
        <dbReference type="ARBA" id="ARBA00022692"/>
    </source>
</evidence>
<accession>A0A640WA52</accession>
<dbReference type="GO" id="GO:0005886">
    <property type="term" value="C:plasma membrane"/>
    <property type="evidence" value="ECO:0007669"/>
    <property type="project" value="UniProtKB-SubCell"/>
</dbReference>
<evidence type="ECO:0000313" key="9">
    <source>
        <dbReference type="EMBL" id="KAA0016968.1"/>
    </source>
</evidence>
<dbReference type="CDD" id="cd06550">
    <property type="entry name" value="TM_ABC_iron-siderophores_like"/>
    <property type="match status" value="1"/>
</dbReference>
<evidence type="ECO:0000256" key="7">
    <source>
        <dbReference type="ARBA" id="ARBA00023136"/>
    </source>
</evidence>
<feature type="transmembrane region" description="Helical" evidence="8">
    <location>
        <begin position="156"/>
        <end position="177"/>
    </location>
</feature>
<feature type="transmembrane region" description="Helical" evidence="8">
    <location>
        <begin position="69"/>
        <end position="86"/>
    </location>
</feature>
<evidence type="ECO:0000256" key="3">
    <source>
        <dbReference type="ARBA" id="ARBA00022448"/>
    </source>
</evidence>
<dbReference type="GO" id="GO:0033214">
    <property type="term" value="P:siderophore-iron import into cell"/>
    <property type="evidence" value="ECO:0007669"/>
    <property type="project" value="TreeGrafter"/>
</dbReference>
<keyword evidence="6 8" id="KW-1133">Transmembrane helix</keyword>
<dbReference type="EMBL" id="VTPX01000009">
    <property type="protein sequence ID" value="KAA0016968.1"/>
    <property type="molecule type" value="Genomic_DNA"/>
</dbReference>
<gene>
    <name evidence="9" type="ORF">F0A16_15855</name>
</gene>
<comment type="subcellular location">
    <subcellularLocation>
        <location evidence="1">Cell membrane</location>
        <topology evidence="1">Multi-pass membrane protein</topology>
    </subcellularLocation>
</comment>
<feature type="transmembrane region" description="Helical" evidence="8">
    <location>
        <begin position="245"/>
        <end position="274"/>
    </location>
</feature>
<keyword evidence="10" id="KW-1185">Reference proteome</keyword>
<evidence type="ECO:0000256" key="1">
    <source>
        <dbReference type="ARBA" id="ARBA00004651"/>
    </source>
</evidence>
<dbReference type="PANTHER" id="PTHR30472">
    <property type="entry name" value="FERRIC ENTEROBACTIN TRANSPORT SYSTEM PERMEASE PROTEIN"/>
    <property type="match status" value="1"/>
</dbReference>
<feature type="transmembrane region" description="Helical" evidence="8">
    <location>
        <begin position="123"/>
        <end position="144"/>
    </location>
</feature>
<protein>
    <submittedName>
        <fullName evidence="9">Iron ABC transporter permease</fullName>
    </submittedName>
</protein>
<evidence type="ECO:0000256" key="6">
    <source>
        <dbReference type="ARBA" id="ARBA00022989"/>
    </source>
</evidence>
<feature type="transmembrane region" description="Helical" evidence="8">
    <location>
        <begin position="286"/>
        <end position="308"/>
    </location>
</feature>
<dbReference type="Pfam" id="PF01032">
    <property type="entry name" value="FecCD"/>
    <property type="match status" value="1"/>
</dbReference>
<keyword evidence="7 8" id="KW-0472">Membrane</keyword>
<comment type="caution">
    <text evidence="9">The sequence shown here is derived from an EMBL/GenBank/DDBJ whole genome shotgun (WGS) entry which is preliminary data.</text>
</comment>
<dbReference type="InterPro" id="IPR000522">
    <property type="entry name" value="ABC_transptr_permease_BtuC"/>
</dbReference>
<dbReference type="RefSeq" id="WP_149436379.1">
    <property type="nucleotide sequence ID" value="NZ_VTPX01000009.1"/>
</dbReference>
<dbReference type="GO" id="GO:0022857">
    <property type="term" value="F:transmembrane transporter activity"/>
    <property type="evidence" value="ECO:0007669"/>
    <property type="project" value="InterPro"/>
</dbReference>
<dbReference type="AlphaFoldDB" id="A0A640WA52"/>
<dbReference type="FunFam" id="1.10.3470.10:FF:000001">
    <property type="entry name" value="Vitamin B12 ABC transporter permease BtuC"/>
    <property type="match status" value="1"/>
</dbReference>